<dbReference type="GO" id="GO:0016787">
    <property type="term" value="F:hydrolase activity"/>
    <property type="evidence" value="ECO:0007669"/>
    <property type="project" value="UniProtKB-KW"/>
</dbReference>
<feature type="domain" description="Alpha/beta hydrolase fold-3" evidence="3">
    <location>
        <begin position="146"/>
        <end position="382"/>
    </location>
</feature>
<dbReference type="OrthoDB" id="2152029at2759"/>
<comment type="caution">
    <text evidence="4">The sequence shown here is derived from an EMBL/GenBank/DDBJ whole genome shotgun (WGS) entry which is preliminary data.</text>
</comment>
<dbReference type="InterPro" id="IPR029058">
    <property type="entry name" value="AB_hydrolase_fold"/>
</dbReference>
<dbReference type="Proteomes" id="UP000184267">
    <property type="component" value="Unassembled WGS sequence"/>
</dbReference>
<dbReference type="Gene3D" id="3.40.50.1820">
    <property type="entry name" value="alpha/beta hydrolase"/>
    <property type="match status" value="1"/>
</dbReference>
<reference evidence="4 5" key="1">
    <citation type="submission" date="2016-10" db="EMBL/GenBank/DDBJ databases">
        <title>Genome sequence of the basidiomycete white-rot fungus Trametes pubescens.</title>
        <authorList>
            <person name="Makela M.R."/>
            <person name="Granchi Z."/>
            <person name="Peng M."/>
            <person name="De Vries R.P."/>
            <person name="Grigoriev I."/>
            <person name="Riley R."/>
            <person name="Hilden K."/>
        </authorList>
    </citation>
    <scope>NUCLEOTIDE SEQUENCE [LARGE SCALE GENOMIC DNA]</scope>
    <source>
        <strain evidence="4 5">FBCC735</strain>
    </source>
</reference>
<feature type="transmembrane region" description="Helical" evidence="2">
    <location>
        <begin position="15"/>
        <end position="33"/>
    </location>
</feature>
<evidence type="ECO:0000259" key="3">
    <source>
        <dbReference type="Pfam" id="PF07859"/>
    </source>
</evidence>
<dbReference type="AlphaFoldDB" id="A0A1M2V5I8"/>
<dbReference type="SUPFAM" id="SSF53474">
    <property type="entry name" value="alpha/beta-Hydrolases"/>
    <property type="match status" value="1"/>
</dbReference>
<keyword evidence="1" id="KW-0378">Hydrolase</keyword>
<dbReference type="EMBL" id="MNAD01001644">
    <property type="protein sequence ID" value="OJT02890.1"/>
    <property type="molecule type" value="Genomic_DNA"/>
</dbReference>
<keyword evidence="5" id="KW-1185">Reference proteome</keyword>
<dbReference type="OMA" id="WHEPENT"/>
<keyword evidence="2" id="KW-1133">Transmembrane helix</keyword>
<evidence type="ECO:0000256" key="2">
    <source>
        <dbReference type="SAM" id="Phobius"/>
    </source>
</evidence>
<dbReference type="STRING" id="154538.A0A1M2V5I8"/>
<dbReference type="Pfam" id="PF07859">
    <property type="entry name" value="Abhydrolase_3"/>
    <property type="match status" value="1"/>
</dbReference>
<keyword evidence="2" id="KW-0812">Transmembrane</keyword>
<proteinExistence type="predicted"/>
<name>A0A1M2V5I8_TRAPU</name>
<evidence type="ECO:0000313" key="4">
    <source>
        <dbReference type="EMBL" id="OJT02890.1"/>
    </source>
</evidence>
<keyword evidence="2" id="KW-0472">Membrane</keyword>
<dbReference type="PANTHER" id="PTHR48081">
    <property type="entry name" value="AB HYDROLASE SUPERFAMILY PROTEIN C4A8.06C"/>
    <property type="match status" value="1"/>
</dbReference>
<dbReference type="PANTHER" id="PTHR48081:SF26">
    <property type="entry name" value="ALPHA_BETA HYDROLASE FOLD-3 DOMAIN-CONTAINING PROTEIN"/>
    <property type="match status" value="1"/>
</dbReference>
<dbReference type="InterPro" id="IPR050300">
    <property type="entry name" value="GDXG_lipolytic_enzyme"/>
</dbReference>
<dbReference type="InterPro" id="IPR013094">
    <property type="entry name" value="AB_hydrolase_3"/>
</dbReference>
<gene>
    <name evidence="4" type="ORF">TRAPUB_6560</name>
</gene>
<accession>A0A1M2V5I8</accession>
<sequence length="408" mass="45400">MVYFAFRHQPLQTFYYLYIAFSLLLVRVPYWTIRYALPSTRPVPWSLGRMVLVKCYRVVITTIFRTTVNTMCFDPTAVEKSGKGDQVGLVWTEPAPDLIVLDEIKEAARVNNIKPERTAGYWLGKRGPDGKVGQKAGPDEKVIYGFHGGGFVMGSAHPDFATGYIYRKMFDYVPKGYERIFQCEYRLSWSDPLPAQGAFPAALFDALAGYQYLVRDLGFKPSNILIMGESAGANLALQLTRYLAQNALPSLGAGPEPGAASPRGQLLLSPASDWGHTQEGPESSFARNWDNDMVHDFFKGFPTQALVGRLPPAAAWENSWISPGSTRIPNPDGLFRDLPPTCIIIGGGEMMLDPVRTLRDRLVADIGARAVTYVEIPHAAHVPMTHAWHEPENTQGFEASRQWLESLE</sequence>
<organism evidence="4 5">
    <name type="scientific">Trametes pubescens</name>
    <name type="common">White-rot fungus</name>
    <dbReference type="NCBI Taxonomy" id="154538"/>
    <lineage>
        <taxon>Eukaryota</taxon>
        <taxon>Fungi</taxon>
        <taxon>Dikarya</taxon>
        <taxon>Basidiomycota</taxon>
        <taxon>Agaricomycotina</taxon>
        <taxon>Agaricomycetes</taxon>
        <taxon>Polyporales</taxon>
        <taxon>Polyporaceae</taxon>
        <taxon>Trametes</taxon>
    </lineage>
</organism>
<evidence type="ECO:0000313" key="5">
    <source>
        <dbReference type="Proteomes" id="UP000184267"/>
    </source>
</evidence>
<evidence type="ECO:0000256" key="1">
    <source>
        <dbReference type="ARBA" id="ARBA00022801"/>
    </source>
</evidence>
<protein>
    <submittedName>
        <fullName evidence="4">Esterase</fullName>
    </submittedName>
</protein>